<dbReference type="InterPro" id="IPR054090">
    <property type="entry name" value="Cep192_Spd-2-like_dom"/>
</dbReference>
<proteinExistence type="predicted"/>
<dbReference type="GO" id="GO:0071539">
    <property type="term" value="P:protein localization to centrosome"/>
    <property type="evidence" value="ECO:0007669"/>
    <property type="project" value="InterPro"/>
</dbReference>
<dbReference type="GO" id="GO:0019901">
    <property type="term" value="F:protein kinase binding"/>
    <property type="evidence" value="ECO:0007669"/>
    <property type="project" value="TreeGrafter"/>
</dbReference>
<evidence type="ECO:0000259" key="6">
    <source>
        <dbReference type="Pfam" id="PF22073"/>
    </source>
</evidence>
<evidence type="ECO:0000313" key="10">
    <source>
        <dbReference type="Proteomes" id="UP000694383"/>
    </source>
</evidence>
<dbReference type="GO" id="GO:0090307">
    <property type="term" value="P:mitotic spindle assembly"/>
    <property type="evidence" value="ECO:0007669"/>
    <property type="project" value="TreeGrafter"/>
</dbReference>
<evidence type="ECO:0000313" key="9">
    <source>
        <dbReference type="Ensembl" id="ENSOSIP00000030811.1"/>
    </source>
</evidence>
<sequence>MSLFLPFLGIQNCDVLRGAPHPSTIHATAGPAGTGGQQELGMMGKPCSQFRREPPAESSLEELRGRSFCSSPLQPKSDSVTAESCQVVVPEELRFPYACCVGIAAQTSLSLFNPSERWQQVSITVSSLAIDGQKVDSLPYQWLMVKNKTIIAPKTTEEQKVLFIPPRAGVYQSVLRVCSWPVSADVELAARANIFAQSVLLVAEAENPVIEVETSNTGGLDFGDLPGGSAKSLPLRLLNRTRAMVPIRLVISANATAWRCFSFSKHPLTTSSEPAPGSTTSLPAPSVMNHVMHASYRENLDSFMVWVHFNSPQKYTSSSGDLGPAQEYCARVDIEVDSPGPSQVIRSIPLQARSGTARVHAPKGLQTVRLCAPAGDCRQQVLPLKNAGNIDVQLKLKTGEDGFTVTPDELSLRVGEEKSVVVTFKAQHGWKYRDGLLTVLILPSGPQYEVTLKGEFSFSVKFIWFVSQLQSLFSPEERLTRHGELSIHPREDVTIHLLFAPTRVACMLAKLEIKQSGVRASQPGVKFTIPLSGYGGTSNIILEEQRKQADGYVATLTDVAAGHVSKVCLSVRNTGSRAAFIKAVAFSDLTTRTPMEPTVLSLAPSQFILKERTQEVRAWNPPQRLSHSDNTPLATICLFCGDEVSRQQYRRLWNVFLKERYCVYCLLALFSDGPPSTRQVQIQNKSSRELNFDLSWPAHCLTVTPQHGLIQPGHLEILISPNPSLASRAALLPWSGQVYVGSGGQQKVGDSLSLGCPGFLQRGPDLVRFECFKVEPSSSSETQLEVQNRDVEVRWYLSSFAPPYVKGVDDSEDVYRATYTAFRCSRVSGTLGQSPLIPVTFLPRDKGDYVQFWDLECHPVCQPQQKTTIRFQLSGTEGDCSLVKTDAAVKSRKRPEACRSSPEDALRRGVYSPQELYTFPDTRVGGSSTLKVNVRNNSAETHELNFVKPREPFHIKHSRYSLRDQHYLKLPVQFKPRASGRHTAVLLIQSQTSGSLVIQLAGQALP</sequence>
<dbReference type="Pfam" id="PF22066">
    <property type="entry name" value="Cep192_D8"/>
    <property type="match status" value="1"/>
</dbReference>
<dbReference type="GO" id="GO:0005737">
    <property type="term" value="C:cytoplasm"/>
    <property type="evidence" value="ECO:0007669"/>
    <property type="project" value="TreeGrafter"/>
</dbReference>
<dbReference type="Pfam" id="PF22065">
    <property type="entry name" value="Cep192_D7"/>
    <property type="match status" value="1"/>
</dbReference>
<dbReference type="InterPro" id="IPR054086">
    <property type="entry name" value="Cep192-like_D2"/>
</dbReference>
<evidence type="ECO:0000259" key="2">
    <source>
        <dbReference type="Pfam" id="PF22064"/>
    </source>
</evidence>
<dbReference type="Pfam" id="PF22064">
    <property type="entry name" value="Cep192_D2"/>
    <property type="match status" value="1"/>
</dbReference>
<feature type="domain" description="Cep192-like" evidence="7">
    <location>
        <begin position="542"/>
        <end position="653"/>
    </location>
</feature>
<accession>A0A8C8DU98</accession>
<dbReference type="GO" id="GO:0000242">
    <property type="term" value="C:pericentriolar material"/>
    <property type="evidence" value="ECO:0007669"/>
    <property type="project" value="TreeGrafter"/>
</dbReference>
<feature type="domain" description="Cep192-like" evidence="5">
    <location>
        <begin position="360"/>
        <end position="455"/>
    </location>
</feature>
<keyword evidence="10" id="KW-1185">Reference proteome</keyword>
<evidence type="ECO:0000259" key="3">
    <source>
        <dbReference type="Pfam" id="PF22065"/>
    </source>
</evidence>
<dbReference type="InterPro" id="IPR054092">
    <property type="entry name" value="Cep192-like_D6"/>
</dbReference>
<dbReference type="Pfam" id="PF22060">
    <property type="entry name" value="Cep192_D1"/>
    <property type="match status" value="1"/>
</dbReference>
<evidence type="ECO:0000259" key="8">
    <source>
        <dbReference type="Pfam" id="PF22076"/>
    </source>
</evidence>
<dbReference type="AlphaFoldDB" id="A0A8C8DU98"/>
<name>A0A8C8DU98_9TELE</name>
<dbReference type="Pfam" id="PF22073">
    <property type="entry name" value="Cep192_D4"/>
    <property type="match status" value="1"/>
</dbReference>
<reference evidence="9" key="2">
    <citation type="submission" date="2025-09" db="UniProtKB">
        <authorList>
            <consortium name="Ensembl"/>
        </authorList>
    </citation>
    <scope>IDENTIFICATION</scope>
</reference>
<dbReference type="InterPro" id="IPR054088">
    <property type="entry name" value="Cep192-like_D8"/>
</dbReference>
<dbReference type="PANTHER" id="PTHR16029:SF11">
    <property type="entry name" value="CENTROSOMAL PROTEIN OF 192 KDA"/>
    <property type="match status" value="1"/>
</dbReference>
<dbReference type="GO" id="GO:0090222">
    <property type="term" value="P:centrosome-templated microtubule nucleation"/>
    <property type="evidence" value="ECO:0007669"/>
    <property type="project" value="InterPro"/>
</dbReference>
<dbReference type="InterPro" id="IPR013783">
    <property type="entry name" value="Ig-like_fold"/>
</dbReference>
<dbReference type="Pfam" id="PF22074">
    <property type="entry name" value="Cep192_D5"/>
    <property type="match status" value="1"/>
</dbReference>
<reference evidence="9" key="1">
    <citation type="submission" date="2025-08" db="UniProtKB">
        <authorList>
            <consortium name="Ensembl"/>
        </authorList>
    </citation>
    <scope>IDENTIFICATION</scope>
</reference>
<dbReference type="InterPro" id="IPR054087">
    <property type="entry name" value="Cep192-like_D7"/>
</dbReference>
<evidence type="ECO:0000259" key="7">
    <source>
        <dbReference type="Pfam" id="PF22074"/>
    </source>
</evidence>
<protein>
    <recommendedName>
        <fullName evidence="11">Centrosomal protein of 192 kDa</fullName>
    </recommendedName>
</protein>
<evidence type="ECO:0000259" key="4">
    <source>
        <dbReference type="Pfam" id="PF22066"/>
    </source>
</evidence>
<feature type="domain" description="Cep192-like" evidence="2">
    <location>
        <begin position="207"/>
        <end position="357"/>
    </location>
</feature>
<evidence type="ECO:0000259" key="1">
    <source>
        <dbReference type="Pfam" id="PF22060"/>
    </source>
</evidence>
<evidence type="ECO:0008006" key="11">
    <source>
        <dbReference type="Google" id="ProtNLM"/>
    </source>
</evidence>
<dbReference type="GeneTree" id="ENSGT00510000048187"/>
<dbReference type="Gene3D" id="2.60.40.10">
    <property type="entry name" value="Immunoglobulins"/>
    <property type="match status" value="2"/>
</dbReference>
<organism evidence="9 10">
    <name type="scientific">Oryzias sinensis</name>
    <name type="common">Chinese medaka</name>
    <dbReference type="NCBI Taxonomy" id="183150"/>
    <lineage>
        <taxon>Eukaryota</taxon>
        <taxon>Metazoa</taxon>
        <taxon>Chordata</taxon>
        <taxon>Craniata</taxon>
        <taxon>Vertebrata</taxon>
        <taxon>Euteleostomi</taxon>
        <taxon>Actinopterygii</taxon>
        <taxon>Neopterygii</taxon>
        <taxon>Teleostei</taxon>
        <taxon>Neoteleostei</taxon>
        <taxon>Acanthomorphata</taxon>
        <taxon>Ovalentaria</taxon>
        <taxon>Atherinomorphae</taxon>
        <taxon>Beloniformes</taxon>
        <taxon>Adrianichthyidae</taxon>
        <taxon>Oryziinae</taxon>
        <taxon>Oryzias</taxon>
    </lineage>
</organism>
<dbReference type="Ensembl" id="ENSOSIT00000032473.1">
    <property type="protein sequence ID" value="ENSOSIP00000030811.1"/>
    <property type="gene ID" value="ENSOSIG00000015853.1"/>
</dbReference>
<dbReference type="GO" id="GO:0051298">
    <property type="term" value="P:centrosome duplication"/>
    <property type="evidence" value="ECO:0007669"/>
    <property type="project" value="InterPro"/>
</dbReference>
<feature type="domain" description="Cep192-like" evidence="3">
    <location>
        <begin position="773"/>
        <end position="876"/>
    </location>
</feature>
<feature type="domain" description="Cep192-like" evidence="1">
    <location>
        <begin position="85"/>
        <end position="205"/>
    </location>
</feature>
<feature type="domain" description="Cep192/Spd-2-like" evidence="6">
    <location>
        <begin position="470"/>
        <end position="536"/>
    </location>
</feature>
<dbReference type="GO" id="GO:0005814">
    <property type="term" value="C:centriole"/>
    <property type="evidence" value="ECO:0007669"/>
    <property type="project" value="TreeGrafter"/>
</dbReference>
<dbReference type="PANTHER" id="PTHR16029">
    <property type="entry name" value="CENTROSOMAL PROTEIN OF 192 KDA"/>
    <property type="match status" value="1"/>
</dbReference>
<dbReference type="Pfam" id="PF22076">
    <property type="entry name" value="Cep192_D6"/>
    <property type="match status" value="1"/>
</dbReference>
<dbReference type="InterPro" id="IPR054085">
    <property type="entry name" value="Cep192-like_D1"/>
</dbReference>
<evidence type="ECO:0000259" key="5">
    <source>
        <dbReference type="Pfam" id="PF22067"/>
    </source>
</evidence>
<feature type="domain" description="Cep192-like" evidence="4">
    <location>
        <begin position="906"/>
        <end position="1005"/>
    </location>
</feature>
<dbReference type="InterPro" id="IPR054091">
    <property type="entry name" value="Cep192-like_D5"/>
</dbReference>
<feature type="domain" description="Cep192-like" evidence="8">
    <location>
        <begin position="672"/>
        <end position="747"/>
    </location>
</feature>
<dbReference type="Proteomes" id="UP000694383">
    <property type="component" value="Unplaced"/>
</dbReference>
<dbReference type="InterPro" id="IPR054089">
    <property type="entry name" value="Cep192-like_D3"/>
</dbReference>
<dbReference type="Pfam" id="PF22067">
    <property type="entry name" value="Cep192_D3"/>
    <property type="match status" value="1"/>
</dbReference>
<dbReference type="InterPro" id="IPR039103">
    <property type="entry name" value="Spd-2/CEP192"/>
</dbReference>